<name>A0AAE0L4G1_9CHLO</name>
<feature type="compositionally biased region" description="Low complexity" evidence="1">
    <location>
        <begin position="440"/>
        <end position="460"/>
    </location>
</feature>
<organism evidence="3 4">
    <name type="scientific">Cymbomonas tetramitiformis</name>
    <dbReference type="NCBI Taxonomy" id="36881"/>
    <lineage>
        <taxon>Eukaryota</taxon>
        <taxon>Viridiplantae</taxon>
        <taxon>Chlorophyta</taxon>
        <taxon>Pyramimonadophyceae</taxon>
        <taxon>Pyramimonadales</taxon>
        <taxon>Pyramimonadaceae</taxon>
        <taxon>Cymbomonas</taxon>
    </lineage>
</organism>
<dbReference type="SMART" id="SM01272">
    <property type="entry name" value="LsmAD"/>
    <property type="match status" value="1"/>
</dbReference>
<dbReference type="InterPro" id="IPR009818">
    <property type="entry name" value="PAM2_motif"/>
</dbReference>
<accession>A0AAE0L4G1</accession>
<dbReference type="GO" id="GO:0010494">
    <property type="term" value="C:cytoplasmic stress granule"/>
    <property type="evidence" value="ECO:0007669"/>
    <property type="project" value="TreeGrafter"/>
</dbReference>
<proteinExistence type="predicted"/>
<gene>
    <name evidence="3" type="ORF">CYMTET_19876</name>
</gene>
<dbReference type="InterPro" id="IPR025852">
    <property type="entry name" value="SM_dom_ATX"/>
</dbReference>
<feature type="region of interest" description="Disordered" evidence="1">
    <location>
        <begin position="97"/>
        <end position="117"/>
    </location>
</feature>
<dbReference type="PANTHER" id="PTHR12854">
    <property type="entry name" value="ATAXIN 2-RELATED"/>
    <property type="match status" value="1"/>
</dbReference>
<feature type="region of interest" description="Disordered" evidence="1">
    <location>
        <begin position="626"/>
        <end position="668"/>
    </location>
</feature>
<dbReference type="Pfam" id="PF14438">
    <property type="entry name" value="SM-ATX"/>
    <property type="match status" value="1"/>
</dbReference>
<feature type="compositionally biased region" description="Basic and acidic residues" evidence="1">
    <location>
        <begin position="242"/>
        <end position="252"/>
    </location>
</feature>
<sequence length="668" mass="70904">MHDRLLFIFQNLVGYNVSVQLKDGTVYEGIFHTAHVERQEVSIVLQMAILIHEGGGGPPDPNKPRPRLVPTKSVVLQAKDFVQVTAKDVALFNQVGGSSSAGSDLVTDSSLGSRQKGAGKVGRELVAWQPDEDDGAVALEDSLVSMPPPGRGGGGGRNEAWDQFRVNSESFGVQSTFDENLYTTRLDVGEGGISEQEAERIAREIEQSSTSNPHVAEERGQVVGLDENMDEEDRFSSVVRADASKETFDSRNDATFGDEDSSEAPKDAWSSGPPSMVSQERAASVASGSRGSAESQEAQSREHVRLRLHMGAGAQTKGKPAAGQPSFLPSSKWAPVGGVQVGNADQLQALNLDTARVEVPEEVYRDFHAFKDKQYQESAGGARQPARVEQTQRMRAFSQEMQLREGVAASAGQPPASGEPKQEYDVKWVGKTPADAMSPTASGASAAQKPAAVPAPASPTAKPPPQPPTSAAPTSTSEAPKEEKKSTFTFNINAKPFTLNVNAKEFTPTFTPAAPAVPRPAAPAPAQPPPVTHVPFVMQPTMPPQPHMYGGVPGQPMMQYAVAQTAYIPGHAYQVPGQHGQPRPPYRHGQQQVVSQYPPAVHVAQPPQYPPGTVLVGTPPVGPGMHPAAARPQAHMHAAPPPGTPVVMAPPMPPPPVEDGEQPPPPSI</sequence>
<dbReference type="EMBL" id="LGRX02009360">
    <property type="protein sequence ID" value="KAK3271801.1"/>
    <property type="molecule type" value="Genomic_DNA"/>
</dbReference>
<protein>
    <submittedName>
        <fullName evidence="3">Polyadenylate-binding protein-interacting protein 3</fullName>
    </submittedName>
</protein>
<feature type="region of interest" description="Disordered" evidence="1">
    <location>
        <begin position="403"/>
        <end position="489"/>
    </location>
</feature>
<feature type="compositionally biased region" description="Pro residues" evidence="1">
    <location>
        <begin position="461"/>
        <end position="470"/>
    </location>
</feature>
<dbReference type="AlphaFoldDB" id="A0AAE0L4G1"/>
<dbReference type="PANTHER" id="PTHR12854:SF7">
    <property type="entry name" value="ATAXIN-2 HOMOLOG"/>
    <property type="match status" value="1"/>
</dbReference>
<dbReference type="InterPro" id="IPR009604">
    <property type="entry name" value="LsmAD_domain"/>
</dbReference>
<keyword evidence="4" id="KW-1185">Reference proteome</keyword>
<dbReference type="GO" id="GO:0034063">
    <property type="term" value="P:stress granule assembly"/>
    <property type="evidence" value="ECO:0007669"/>
    <property type="project" value="TreeGrafter"/>
</dbReference>
<feature type="compositionally biased region" description="Polar residues" evidence="1">
    <location>
        <begin position="97"/>
        <end position="113"/>
    </location>
</feature>
<evidence type="ECO:0000256" key="1">
    <source>
        <dbReference type="SAM" id="MobiDB-lite"/>
    </source>
</evidence>
<comment type="caution">
    <text evidence="3">The sequence shown here is derived from an EMBL/GenBank/DDBJ whole genome shotgun (WGS) entry which is preliminary data.</text>
</comment>
<dbReference type="InterPro" id="IPR045117">
    <property type="entry name" value="ATXN2-like"/>
</dbReference>
<dbReference type="Pfam" id="PF07145">
    <property type="entry name" value="PAM2"/>
    <property type="match status" value="1"/>
</dbReference>
<reference evidence="3 4" key="1">
    <citation type="journal article" date="2015" name="Genome Biol. Evol.">
        <title>Comparative Genomics of a Bacterivorous Green Alga Reveals Evolutionary Causalities and Consequences of Phago-Mixotrophic Mode of Nutrition.</title>
        <authorList>
            <person name="Burns J.A."/>
            <person name="Paasch A."/>
            <person name="Narechania A."/>
            <person name="Kim E."/>
        </authorList>
    </citation>
    <scope>NUCLEOTIDE SEQUENCE [LARGE SCALE GENOMIC DNA]</scope>
    <source>
        <strain evidence="3 4">PLY_AMNH</strain>
    </source>
</reference>
<dbReference type="Proteomes" id="UP001190700">
    <property type="component" value="Unassembled WGS sequence"/>
</dbReference>
<dbReference type="GO" id="GO:0003729">
    <property type="term" value="F:mRNA binding"/>
    <property type="evidence" value="ECO:0007669"/>
    <property type="project" value="TreeGrafter"/>
</dbReference>
<feature type="domain" description="LsmAD" evidence="2">
    <location>
        <begin position="171"/>
        <end position="241"/>
    </location>
</feature>
<feature type="compositionally biased region" description="Low complexity" evidence="1">
    <location>
        <begin position="280"/>
        <end position="295"/>
    </location>
</feature>
<feature type="compositionally biased region" description="Pro residues" evidence="1">
    <location>
        <begin position="639"/>
        <end position="668"/>
    </location>
</feature>
<evidence type="ECO:0000313" key="4">
    <source>
        <dbReference type="Proteomes" id="UP001190700"/>
    </source>
</evidence>
<feature type="compositionally biased region" description="Low complexity" evidence="1">
    <location>
        <begin position="626"/>
        <end position="638"/>
    </location>
</feature>
<evidence type="ECO:0000259" key="2">
    <source>
        <dbReference type="SMART" id="SM01272"/>
    </source>
</evidence>
<dbReference type="Pfam" id="PF06741">
    <property type="entry name" value="LsmAD"/>
    <property type="match status" value="1"/>
</dbReference>
<evidence type="ECO:0000313" key="3">
    <source>
        <dbReference type="EMBL" id="KAK3271801.1"/>
    </source>
</evidence>
<feature type="region of interest" description="Disordered" evidence="1">
    <location>
        <begin position="204"/>
        <end position="302"/>
    </location>
</feature>